<dbReference type="GO" id="GO:0051536">
    <property type="term" value="F:iron-sulfur cluster binding"/>
    <property type="evidence" value="ECO:0007669"/>
    <property type="project" value="UniProtKB-KW"/>
</dbReference>
<dbReference type="PROSITE" id="PS51379">
    <property type="entry name" value="4FE4S_FER_2"/>
    <property type="match status" value="2"/>
</dbReference>
<evidence type="ECO:0000259" key="4">
    <source>
        <dbReference type="PROSITE" id="PS51379"/>
    </source>
</evidence>
<dbReference type="AlphaFoldDB" id="A0A1G8ZVZ2"/>
<evidence type="ECO:0000256" key="2">
    <source>
        <dbReference type="ARBA" id="ARBA00023004"/>
    </source>
</evidence>
<keyword evidence="1" id="KW-0479">Metal-binding</keyword>
<dbReference type="InterPro" id="IPR017896">
    <property type="entry name" value="4Fe4S_Fe-S-bd"/>
</dbReference>
<evidence type="ECO:0000256" key="3">
    <source>
        <dbReference type="ARBA" id="ARBA00023014"/>
    </source>
</evidence>
<proteinExistence type="predicted"/>
<reference evidence="6" key="1">
    <citation type="submission" date="2016-10" db="EMBL/GenBank/DDBJ databases">
        <authorList>
            <person name="Varghese N."/>
            <person name="Submissions S."/>
        </authorList>
    </citation>
    <scope>NUCLEOTIDE SEQUENCE [LARGE SCALE GENOMIC DNA]</scope>
    <source>
        <strain evidence="6">CGMCC 1.10658</strain>
    </source>
</reference>
<dbReference type="GO" id="GO:0046872">
    <property type="term" value="F:metal ion binding"/>
    <property type="evidence" value="ECO:0007669"/>
    <property type="project" value="UniProtKB-KW"/>
</dbReference>
<keyword evidence="6" id="KW-1185">Reference proteome</keyword>
<dbReference type="InterPro" id="IPR009051">
    <property type="entry name" value="Helical_ferredxn"/>
</dbReference>
<dbReference type="RefSeq" id="WP_091512036.1">
    <property type="nucleotide sequence ID" value="NZ_FNFH01000003.1"/>
</dbReference>
<dbReference type="STRING" id="658219.SAMN05216212_1746"/>
<feature type="domain" description="4Fe-4S ferredoxin-type" evidence="4">
    <location>
        <begin position="335"/>
        <end position="363"/>
    </location>
</feature>
<accession>A0A1G8ZVZ2</accession>
<keyword evidence="3" id="KW-0411">Iron-sulfur</keyword>
<dbReference type="Proteomes" id="UP000199305">
    <property type="component" value="Unassembled WGS sequence"/>
</dbReference>
<gene>
    <name evidence="5" type="ORF">SAMN05216212_1746</name>
</gene>
<feature type="domain" description="4Fe-4S ferredoxin-type" evidence="4">
    <location>
        <begin position="254"/>
        <end position="286"/>
    </location>
</feature>
<dbReference type="PANTHER" id="PTHR40447">
    <property type="entry name" value="ANAEROBIC SULFITE REDUCTASE SUBUNIT A"/>
    <property type="match status" value="1"/>
</dbReference>
<organism evidence="5 6">
    <name type="scientific">Microbulbifer yueqingensis</name>
    <dbReference type="NCBI Taxonomy" id="658219"/>
    <lineage>
        <taxon>Bacteria</taxon>
        <taxon>Pseudomonadati</taxon>
        <taxon>Pseudomonadota</taxon>
        <taxon>Gammaproteobacteria</taxon>
        <taxon>Cellvibrionales</taxon>
        <taxon>Microbulbiferaceae</taxon>
        <taxon>Microbulbifer</taxon>
    </lineage>
</organism>
<name>A0A1G8ZVZ2_9GAMM</name>
<evidence type="ECO:0000313" key="5">
    <source>
        <dbReference type="EMBL" id="SDK18290.1"/>
    </source>
</evidence>
<evidence type="ECO:0000256" key="1">
    <source>
        <dbReference type="ARBA" id="ARBA00022723"/>
    </source>
</evidence>
<dbReference type="Gene3D" id="1.10.1060.10">
    <property type="entry name" value="Alpha-helical ferredoxin"/>
    <property type="match status" value="1"/>
</dbReference>
<dbReference type="EMBL" id="FNFH01000003">
    <property type="protein sequence ID" value="SDK18290.1"/>
    <property type="molecule type" value="Genomic_DNA"/>
</dbReference>
<dbReference type="SUPFAM" id="SSF46548">
    <property type="entry name" value="alpha-helical ferredoxin"/>
    <property type="match status" value="1"/>
</dbReference>
<evidence type="ECO:0000313" key="6">
    <source>
        <dbReference type="Proteomes" id="UP000199305"/>
    </source>
</evidence>
<dbReference type="InterPro" id="IPR017900">
    <property type="entry name" value="4Fe4S_Fe_S_CS"/>
</dbReference>
<dbReference type="PROSITE" id="PS00198">
    <property type="entry name" value="4FE4S_FER_1"/>
    <property type="match status" value="2"/>
</dbReference>
<dbReference type="PANTHER" id="PTHR40447:SF1">
    <property type="entry name" value="ANAEROBIC SULFITE REDUCTASE SUBUNIT A"/>
    <property type="match status" value="1"/>
</dbReference>
<keyword evidence="2" id="KW-0408">Iron</keyword>
<dbReference type="OrthoDB" id="9795302at2"/>
<sequence length="372" mass="42002">MQSFILEACHLDQLIQAIRQHGFQLVGPRLQDGAILYCEITAADQLPRGWTDEQEKGRYRVRRREDDAFFGYNAGPHSWKKFLQQPRRPVWRAQKAAHAMQIEAVVEDAPAMAFLGVRSCELHAIAIQDRVFVDNRFRNESYAGRREKLFIAAVECATAAPTCFCTSMNTGPEVSLPADLVMTEVIHDTEHYFLIRAGSARGEDILHQIPVEAATARQLRQAAAAVERVRQQVEAGPRSFDSSDLKALLYRNFESPAWDQVAERCLSCANCTMACPTCFCSTVEDTTDLSGDHAERWERWDSCFTADFSHLTGGPVRADTRSRYRQWITHKLATWHDQFGTSGCVGCGRCIAWCPVGIDITEEVERVRRLEG</sequence>
<protein>
    <submittedName>
        <fullName evidence="5">4Fe-4S dicluster containing protein</fullName>
    </submittedName>
</protein>
<dbReference type="Pfam" id="PF17179">
    <property type="entry name" value="Fer4_22"/>
    <property type="match status" value="1"/>
</dbReference>